<dbReference type="RefSeq" id="WP_120624173.1">
    <property type="nucleotide sequence ID" value="NZ_RAWG01000022.1"/>
</dbReference>
<evidence type="ECO:0000256" key="1">
    <source>
        <dbReference type="PROSITE-ProRule" id="PRU00339"/>
    </source>
</evidence>
<dbReference type="SUPFAM" id="SSF48452">
    <property type="entry name" value="TPR-like"/>
    <property type="match status" value="1"/>
</dbReference>
<reference evidence="3" key="1">
    <citation type="submission" date="2018-09" db="EMBL/GenBank/DDBJ databases">
        <authorList>
            <person name="Livingstone P.G."/>
            <person name="Whitworth D.E."/>
        </authorList>
    </citation>
    <scope>NUCLEOTIDE SEQUENCE [LARGE SCALE GENOMIC DNA]</scope>
    <source>
        <strain evidence="3">CA040B</strain>
    </source>
</reference>
<dbReference type="Gene3D" id="1.25.40.10">
    <property type="entry name" value="Tetratricopeptide repeat domain"/>
    <property type="match status" value="2"/>
</dbReference>
<feature type="repeat" description="TPR" evidence="1">
    <location>
        <begin position="224"/>
        <end position="257"/>
    </location>
</feature>
<proteinExistence type="predicted"/>
<evidence type="ECO:0000313" key="3">
    <source>
        <dbReference type="Proteomes" id="UP000273405"/>
    </source>
</evidence>
<dbReference type="EMBL" id="RAWG01000022">
    <property type="protein sequence ID" value="RKH46474.1"/>
    <property type="molecule type" value="Genomic_DNA"/>
</dbReference>
<dbReference type="Pfam" id="PF14559">
    <property type="entry name" value="TPR_19"/>
    <property type="match status" value="1"/>
</dbReference>
<dbReference type="Proteomes" id="UP000273405">
    <property type="component" value="Unassembled WGS sequence"/>
</dbReference>
<gene>
    <name evidence="2" type="ORF">D7X12_05265</name>
</gene>
<dbReference type="InterPro" id="IPR019734">
    <property type="entry name" value="TPR_rpt"/>
</dbReference>
<dbReference type="InterPro" id="IPR011990">
    <property type="entry name" value="TPR-like_helical_dom_sf"/>
</dbReference>
<sequence>MRSSFLPSRGVSRATLGLTLAVSLVLGGCGQSPAAERVPFTPATDDAVLAQVPATATDAKARERAALRRALGARADQLDLALRLARLDIEEGRASGDPRSLGHAQAALAPWWDAATPPPGVRLLRATILQGRHEFPAALADLDALVRESPEDAQAWLTRAVVLGVRGEHAEATRSCAALAPLAGSLAGAVCQAQVLSLAGRSRDAYARLSAAMARGAHGRGEEAWALSTLAEAAARSGDTERAAKLYARVLAMDPGDAYTRAAYADLLLELDRPRDVIALVKDHGEDDNQLLRRVLAEVALGSPEAPALVAELASRYAASHLRGDALHAREEARFALHVEKDTAKALRLAQANWEVQHEPWDARILLEAALAHRTPDAAAPVLRFLEASGADDPGPLALAERVRKASR</sequence>
<organism evidence="2 3">
    <name type="scientific">Corallococcus sicarius</name>
    <dbReference type="NCBI Taxonomy" id="2316726"/>
    <lineage>
        <taxon>Bacteria</taxon>
        <taxon>Pseudomonadati</taxon>
        <taxon>Myxococcota</taxon>
        <taxon>Myxococcia</taxon>
        <taxon>Myxococcales</taxon>
        <taxon>Cystobacterineae</taxon>
        <taxon>Myxococcaceae</taxon>
        <taxon>Corallococcus</taxon>
    </lineage>
</organism>
<dbReference type="AlphaFoldDB" id="A0A3A8P400"/>
<accession>A0A3A8P400</accession>
<dbReference type="OrthoDB" id="9777400at2"/>
<comment type="caution">
    <text evidence="2">The sequence shown here is derived from an EMBL/GenBank/DDBJ whole genome shotgun (WGS) entry which is preliminary data.</text>
</comment>
<dbReference type="SMART" id="SM00028">
    <property type="entry name" value="TPR"/>
    <property type="match status" value="3"/>
</dbReference>
<dbReference type="PROSITE" id="PS50005">
    <property type="entry name" value="TPR"/>
    <property type="match status" value="1"/>
</dbReference>
<keyword evidence="3" id="KW-1185">Reference proteome</keyword>
<keyword evidence="1" id="KW-0802">TPR repeat</keyword>
<protein>
    <submittedName>
        <fullName evidence="2">Uncharacterized protein</fullName>
    </submittedName>
</protein>
<name>A0A3A8P400_9BACT</name>
<dbReference type="PROSITE" id="PS51257">
    <property type="entry name" value="PROKAR_LIPOPROTEIN"/>
    <property type="match status" value="1"/>
</dbReference>
<evidence type="ECO:0000313" key="2">
    <source>
        <dbReference type="EMBL" id="RKH46474.1"/>
    </source>
</evidence>